<sequence length="160" mass="16735">MSEDAAGGSPELIELTGALVAAYISNNSVPAAELGALIANIHAALVGLATGAAAAPVVEEVEKPSAAQIRKSITPDGLVSFLDGKTYKTLKRHLTSHGLEPRAYRERFGLPADYPMVAPNYAAQRSALAKQIGLGRPGALAERQDQEEPAQPGGRRRKVA</sequence>
<proteinExistence type="inferred from homology"/>
<reference evidence="3 4" key="1">
    <citation type="submission" date="2019-06" db="EMBL/GenBank/DDBJ databases">
        <authorList>
            <person name="Rodrigo-Torres L."/>
            <person name="Arahal R. D."/>
            <person name="Lucena T."/>
        </authorList>
    </citation>
    <scope>NUCLEOTIDE SEQUENCE [LARGE SCALE GENOMIC DNA]</scope>
    <source>
        <strain evidence="3 4">SB0023/3</strain>
    </source>
</reference>
<evidence type="ECO:0000256" key="1">
    <source>
        <dbReference type="ARBA" id="ARBA00007031"/>
    </source>
</evidence>
<organism evidence="3 4">
    <name type="scientific">Methylobacterium symbioticum</name>
    <dbReference type="NCBI Taxonomy" id="2584084"/>
    <lineage>
        <taxon>Bacteria</taxon>
        <taxon>Pseudomonadati</taxon>
        <taxon>Pseudomonadota</taxon>
        <taxon>Alphaproteobacteria</taxon>
        <taxon>Hyphomicrobiales</taxon>
        <taxon>Methylobacteriaceae</taxon>
        <taxon>Methylobacterium</taxon>
    </lineage>
</organism>
<protein>
    <submittedName>
        <fullName evidence="3">Transcriptional regulatory protein ros</fullName>
    </submittedName>
</protein>
<dbReference type="Proteomes" id="UP000410984">
    <property type="component" value="Unassembled WGS sequence"/>
</dbReference>
<dbReference type="AlphaFoldDB" id="A0A509EF89"/>
<dbReference type="GO" id="GO:0008270">
    <property type="term" value="F:zinc ion binding"/>
    <property type="evidence" value="ECO:0007669"/>
    <property type="project" value="InterPro"/>
</dbReference>
<evidence type="ECO:0000313" key="4">
    <source>
        <dbReference type="Proteomes" id="UP000410984"/>
    </source>
</evidence>
<dbReference type="Pfam" id="PF05443">
    <property type="entry name" value="ROS_MUCR"/>
    <property type="match status" value="1"/>
</dbReference>
<dbReference type="RefSeq" id="WP_142584005.1">
    <property type="nucleotide sequence ID" value="NZ_CABFPH010000048.1"/>
</dbReference>
<dbReference type="EMBL" id="CABFPH010000048">
    <property type="protein sequence ID" value="VUD72712.1"/>
    <property type="molecule type" value="Genomic_DNA"/>
</dbReference>
<dbReference type="InterPro" id="IPR041920">
    <property type="entry name" value="ROS/MUCR_sf"/>
</dbReference>
<comment type="similarity">
    <text evidence="1">Belongs to the ros/MucR family.</text>
</comment>
<evidence type="ECO:0000256" key="2">
    <source>
        <dbReference type="SAM" id="MobiDB-lite"/>
    </source>
</evidence>
<keyword evidence="4" id="KW-1185">Reference proteome</keyword>
<evidence type="ECO:0000313" key="3">
    <source>
        <dbReference type="EMBL" id="VUD72712.1"/>
    </source>
</evidence>
<dbReference type="OrthoDB" id="9809693at2"/>
<gene>
    <name evidence="3" type="primary">ros_8</name>
    <name evidence="3" type="ORF">MET9862_03312</name>
</gene>
<dbReference type="Gene3D" id="1.10.10.1550">
    <property type="entry name" value="ROS/MUCR transcriptional regulator protein"/>
    <property type="match status" value="1"/>
</dbReference>
<dbReference type="InterPro" id="IPR008807">
    <property type="entry name" value="ROS_MUCR"/>
</dbReference>
<accession>A0A509EF89</accession>
<name>A0A509EF89_9HYPH</name>
<dbReference type="GO" id="GO:0006355">
    <property type="term" value="P:regulation of DNA-templated transcription"/>
    <property type="evidence" value="ECO:0007669"/>
    <property type="project" value="InterPro"/>
</dbReference>
<feature type="region of interest" description="Disordered" evidence="2">
    <location>
        <begin position="134"/>
        <end position="160"/>
    </location>
</feature>
<dbReference type="GO" id="GO:0003677">
    <property type="term" value="F:DNA binding"/>
    <property type="evidence" value="ECO:0007669"/>
    <property type="project" value="InterPro"/>
</dbReference>